<feature type="domain" description="Flavin reductase like" evidence="2">
    <location>
        <begin position="25"/>
        <end position="153"/>
    </location>
</feature>
<evidence type="ECO:0000313" key="3">
    <source>
        <dbReference type="EMBL" id="PRW58673.1"/>
    </source>
</evidence>
<dbReference type="SUPFAM" id="SSF50475">
    <property type="entry name" value="FMN-binding split barrel"/>
    <property type="match status" value="1"/>
</dbReference>
<name>A0A2P6TX87_CHLSO</name>
<proteinExistence type="predicted"/>
<evidence type="ECO:0000313" key="4">
    <source>
        <dbReference type="Proteomes" id="UP000239899"/>
    </source>
</evidence>
<dbReference type="OrthoDB" id="507659at2759"/>
<keyword evidence="1" id="KW-0812">Transmembrane</keyword>
<dbReference type="AlphaFoldDB" id="A0A2P6TX87"/>
<protein>
    <submittedName>
        <fullName evidence="3">Flavin reductase</fullName>
    </submittedName>
</protein>
<feature type="transmembrane region" description="Helical" evidence="1">
    <location>
        <begin position="226"/>
        <end position="249"/>
    </location>
</feature>
<evidence type="ECO:0000259" key="2">
    <source>
        <dbReference type="Pfam" id="PF01613"/>
    </source>
</evidence>
<dbReference type="Gene3D" id="2.30.110.10">
    <property type="entry name" value="Electron Transport, Fmn-binding Protein, Chain A"/>
    <property type="match status" value="1"/>
</dbReference>
<dbReference type="GO" id="GO:0010181">
    <property type="term" value="F:FMN binding"/>
    <property type="evidence" value="ECO:0007669"/>
    <property type="project" value="InterPro"/>
</dbReference>
<keyword evidence="1" id="KW-1133">Transmembrane helix</keyword>
<keyword evidence="4" id="KW-1185">Reference proteome</keyword>
<reference evidence="3 4" key="1">
    <citation type="journal article" date="2018" name="Plant J.">
        <title>Genome sequences of Chlorella sorokiniana UTEX 1602 and Micractinium conductrix SAG 241.80: implications to maltose excretion by a green alga.</title>
        <authorList>
            <person name="Arriola M.B."/>
            <person name="Velmurugan N."/>
            <person name="Zhang Y."/>
            <person name="Plunkett M.H."/>
            <person name="Hondzo H."/>
            <person name="Barney B.M."/>
        </authorList>
    </citation>
    <scope>NUCLEOTIDE SEQUENCE [LARGE SCALE GENOMIC DNA]</scope>
    <source>
        <strain evidence="4">UTEX 1602</strain>
    </source>
</reference>
<dbReference type="InterPro" id="IPR012349">
    <property type="entry name" value="Split_barrel_FMN-bd"/>
</dbReference>
<sequence length="321" mass="35436">MAAASQQQPQQPPADKPLPPYYQLSLPVYSLATVGPDGGSPTMNLVTYASPISLKPRHYALGLYLNTLSWQNMLATRTGVLQILGEQHAELFELLGRTSGRDVDKLAELAQRGFSVSRRPSDGTPLLDDSLGWMELRFAAEPVNYGDHDVLLVGLTLLGIYEGFKTHYFNSSIKADVPDEASKQLAAERVLFFRTPLDFLFWYCTLTCICALFGLAGIFSAQPTLVTLFFGYNLCQTVLSFNLFVDVLADKGIRYVSEAADVTGYEKGAAALLFINFALSLASGYFTLQAVTEIKQKQRETQYHEMAALSDNLQFEPDMPA</sequence>
<dbReference type="EMBL" id="LHPG02000005">
    <property type="protein sequence ID" value="PRW58673.1"/>
    <property type="molecule type" value="Genomic_DNA"/>
</dbReference>
<gene>
    <name evidence="3" type="ORF">C2E21_3209</name>
</gene>
<dbReference type="InterPro" id="IPR002563">
    <property type="entry name" value="Flavin_Rdtase-like_dom"/>
</dbReference>
<evidence type="ECO:0000256" key="1">
    <source>
        <dbReference type="SAM" id="Phobius"/>
    </source>
</evidence>
<keyword evidence="1" id="KW-0472">Membrane</keyword>
<dbReference type="Proteomes" id="UP000239899">
    <property type="component" value="Unassembled WGS sequence"/>
</dbReference>
<comment type="caution">
    <text evidence="3">The sequence shown here is derived from an EMBL/GenBank/DDBJ whole genome shotgun (WGS) entry which is preliminary data.</text>
</comment>
<feature type="transmembrane region" description="Helical" evidence="1">
    <location>
        <begin position="269"/>
        <end position="288"/>
    </location>
</feature>
<dbReference type="Pfam" id="PF01613">
    <property type="entry name" value="Flavin_Reduct"/>
    <property type="match status" value="1"/>
</dbReference>
<organism evidence="3 4">
    <name type="scientific">Chlorella sorokiniana</name>
    <name type="common">Freshwater green alga</name>
    <dbReference type="NCBI Taxonomy" id="3076"/>
    <lineage>
        <taxon>Eukaryota</taxon>
        <taxon>Viridiplantae</taxon>
        <taxon>Chlorophyta</taxon>
        <taxon>core chlorophytes</taxon>
        <taxon>Trebouxiophyceae</taxon>
        <taxon>Chlorellales</taxon>
        <taxon>Chlorellaceae</taxon>
        <taxon>Chlorella clade</taxon>
        <taxon>Chlorella</taxon>
    </lineage>
</organism>
<feature type="transmembrane region" description="Helical" evidence="1">
    <location>
        <begin position="199"/>
        <end position="219"/>
    </location>
</feature>
<accession>A0A2P6TX87</accession>